<gene>
    <name evidence="6" type="ORF">SAMN05421548_1493</name>
</gene>
<dbReference type="PIRSF" id="PIRSF036461">
    <property type="entry name" value="Chmtx_methlestr"/>
    <property type="match status" value="1"/>
</dbReference>
<dbReference type="EMBL" id="FMYQ01000049">
    <property type="protein sequence ID" value="SDE43886.1"/>
    <property type="molecule type" value="Genomic_DNA"/>
</dbReference>
<keyword evidence="1 4" id="KW-0378">Hydrolase</keyword>
<dbReference type="AlphaFoldDB" id="A0A1G7CZ12"/>
<evidence type="ECO:0000256" key="3">
    <source>
        <dbReference type="ARBA" id="ARBA00048267"/>
    </source>
</evidence>
<dbReference type="SUPFAM" id="SSF52738">
    <property type="entry name" value="Methylesterase CheB, C-terminal domain"/>
    <property type="match status" value="1"/>
</dbReference>
<feature type="active site" evidence="4">
    <location>
        <position position="39"/>
    </location>
</feature>
<dbReference type="GO" id="GO:0005737">
    <property type="term" value="C:cytoplasm"/>
    <property type="evidence" value="ECO:0007669"/>
    <property type="project" value="InterPro"/>
</dbReference>
<dbReference type="Pfam" id="PF01339">
    <property type="entry name" value="CheB_methylest"/>
    <property type="match status" value="1"/>
</dbReference>
<dbReference type="OrthoDB" id="9791760at2"/>
<feature type="domain" description="CheB-type methylesterase" evidence="5">
    <location>
        <begin position="1"/>
        <end position="162"/>
    </location>
</feature>
<sequence length="194" mass="20088">MTCKDFIAIGASWGGVDALRTLVAGFPDDLPATIAIVQHVGAHGSILPSLLSTADPLLAVHAGDGEKFQRGRIYVAPPDFHLLVDGECLRLSHGPKENFARPAIDPLLRSVASTLGARSIGVVLTGMLQDGAAGLSAIRASGGTTIVQDPDDAFASDMPRHAAPYADYVLPLARLSAWLVELTGGADCVRSGAP</sequence>
<protein>
    <recommendedName>
        <fullName evidence="2">protein-glutamate methylesterase</fullName>
        <ecNumber evidence="2">3.1.1.61</ecNumber>
    </recommendedName>
</protein>
<dbReference type="PROSITE" id="PS50122">
    <property type="entry name" value="CHEB"/>
    <property type="match status" value="1"/>
</dbReference>
<dbReference type="GO" id="GO:0000156">
    <property type="term" value="F:phosphorelay response regulator activity"/>
    <property type="evidence" value="ECO:0007669"/>
    <property type="project" value="InterPro"/>
</dbReference>
<dbReference type="Proteomes" id="UP000198908">
    <property type="component" value="Unassembled WGS sequence"/>
</dbReference>
<organism evidence="6 7">
    <name type="scientific">Paraburkholderia lycopersici</name>
    <dbReference type="NCBI Taxonomy" id="416944"/>
    <lineage>
        <taxon>Bacteria</taxon>
        <taxon>Pseudomonadati</taxon>
        <taxon>Pseudomonadota</taxon>
        <taxon>Betaproteobacteria</taxon>
        <taxon>Burkholderiales</taxon>
        <taxon>Burkholderiaceae</taxon>
        <taxon>Paraburkholderia</taxon>
    </lineage>
</organism>
<dbReference type="GO" id="GO:0008984">
    <property type="term" value="F:protein-glutamate methylesterase activity"/>
    <property type="evidence" value="ECO:0007669"/>
    <property type="project" value="UniProtKB-EC"/>
</dbReference>
<feature type="active site" evidence="4">
    <location>
        <position position="130"/>
    </location>
</feature>
<dbReference type="EC" id="3.1.1.61" evidence="2"/>
<dbReference type="RefSeq" id="WP_092006298.1">
    <property type="nucleotide sequence ID" value="NZ_FMYQ01000049.1"/>
</dbReference>
<feature type="active site" evidence="4">
    <location>
        <position position="12"/>
    </location>
</feature>
<evidence type="ECO:0000313" key="6">
    <source>
        <dbReference type="EMBL" id="SDE43886.1"/>
    </source>
</evidence>
<keyword evidence="4" id="KW-0145">Chemotaxis</keyword>
<evidence type="ECO:0000256" key="4">
    <source>
        <dbReference type="PROSITE-ProRule" id="PRU00050"/>
    </source>
</evidence>
<dbReference type="InterPro" id="IPR035909">
    <property type="entry name" value="CheB_C"/>
</dbReference>
<dbReference type="CDD" id="cd16433">
    <property type="entry name" value="CheB"/>
    <property type="match status" value="1"/>
</dbReference>
<dbReference type="Gene3D" id="3.40.50.180">
    <property type="entry name" value="Methylesterase CheB, C-terminal domain"/>
    <property type="match status" value="1"/>
</dbReference>
<dbReference type="InterPro" id="IPR011247">
    <property type="entry name" value="Chemotax_prot-Glu_Me-esterase"/>
</dbReference>
<evidence type="ECO:0000313" key="7">
    <source>
        <dbReference type="Proteomes" id="UP000198908"/>
    </source>
</evidence>
<dbReference type="InterPro" id="IPR000673">
    <property type="entry name" value="Sig_transdc_resp-reg_Me-estase"/>
</dbReference>
<comment type="catalytic activity">
    <reaction evidence="3">
        <text>[protein]-L-glutamate 5-O-methyl ester + H2O = L-glutamyl-[protein] + methanol + H(+)</text>
        <dbReference type="Rhea" id="RHEA:23236"/>
        <dbReference type="Rhea" id="RHEA-COMP:10208"/>
        <dbReference type="Rhea" id="RHEA-COMP:10311"/>
        <dbReference type="ChEBI" id="CHEBI:15377"/>
        <dbReference type="ChEBI" id="CHEBI:15378"/>
        <dbReference type="ChEBI" id="CHEBI:17790"/>
        <dbReference type="ChEBI" id="CHEBI:29973"/>
        <dbReference type="ChEBI" id="CHEBI:82795"/>
        <dbReference type="EC" id="3.1.1.61"/>
    </reaction>
</comment>
<dbReference type="PANTHER" id="PTHR42872">
    <property type="entry name" value="PROTEIN-GLUTAMATE METHYLESTERASE/PROTEIN-GLUTAMINE GLUTAMINASE"/>
    <property type="match status" value="1"/>
</dbReference>
<dbReference type="STRING" id="416944.SAMN05421548_1493"/>
<accession>A0A1G7CZ12</accession>
<dbReference type="PANTHER" id="PTHR42872:SF6">
    <property type="entry name" value="PROTEIN-GLUTAMATE METHYLESTERASE_PROTEIN-GLUTAMINE GLUTAMINASE"/>
    <property type="match status" value="1"/>
</dbReference>
<reference evidence="7" key="1">
    <citation type="submission" date="2016-09" db="EMBL/GenBank/DDBJ databases">
        <authorList>
            <person name="Varghese N."/>
            <person name="Submissions S."/>
        </authorList>
    </citation>
    <scope>NUCLEOTIDE SEQUENCE [LARGE SCALE GENOMIC DNA]</scope>
    <source>
        <strain evidence="7">TNe-862</strain>
    </source>
</reference>
<evidence type="ECO:0000256" key="2">
    <source>
        <dbReference type="ARBA" id="ARBA00039140"/>
    </source>
</evidence>
<evidence type="ECO:0000256" key="1">
    <source>
        <dbReference type="ARBA" id="ARBA00022801"/>
    </source>
</evidence>
<proteinExistence type="predicted"/>
<keyword evidence="7" id="KW-1185">Reference proteome</keyword>
<dbReference type="GO" id="GO:0006935">
    <property type="term" value="P:chemotaxis"/>
    <property type="evidence" value="ECO:0007669"/>
    <property type="project" value="UniProtKB-UniRule"/>
</dbReference>
<name>A0A1G7CZ12_9BURK</name>
<evidence type="ECO:0000259" key="5">
    <source>
        <dbReference type="PROSITE" id="PS50122"/>
    </source>
</evidence>